<protein>
    <submittedName>
        <fullName evidence="3">Uncharacterized protein</fullName>
    </submittedName>
</protein>
<feature type="compositionally biased region" description="Polar residues" evidence="2">
    <location>
        <begin position="1"/>
        <end position="14"/>
    </location>
</feature>
<feature type="region of interest" description="Disordered" evidence="2">
    <location>
        <begin position="1"/>
        <end position="75"/>
    </location>
</feature>
<feature type="coiled-coil region" evidence="1">
    <location>
        <begin position="356"/>
        <end position="455"/>
    </location>
</feature>
<dbReference type="EMBL" id="CANTFL010001335">
    <property type="protein sequence ID" value="CAI5737557.1"/>
    <property type="molecule type" value="Genomic_DNA"/>
</dbReference>
<proteinExistence type="predicted"/>
<evidence type="ECO:0000313" key="4">
    <source>
        <dbReference type="Proteomes" id="UP001162031"/>
    </source>
</evidence>
<feature type="coiled-coil region" evidence="1">
    <location>
        <begin position="135"/>
        <end position="193"/>
    </location>
</feature>
<evidence type="ECO:0000256" key="1">
    <source>
        <dbReference type="SAM" id="Coils"/>
    </source>
</evidence>
<keyword evidence="1" id="KW-0175">Coiled coil</keyword>
<reference evidence="3" key="1">
    <citation type="submission" date="2022-12" db="EMBL/GenBank/DDBJ databases">
        <authorList>
            <person name="Webb A."/>
        </authorList>
    </citation>
    <scope>NUCLEOTIDE SEQUENCE</scope>
    <source>
        <strain evidence="3">Hp1</strain>
    </source>
</reference>
<feature type="region of interest" description="Disordered" evidence="2">
    <location>
        <begin position="1077"/>
        <end position="1098"/>
    </location>
</feature>
<feature type="region of interest" description="Disordered" evidence="2">
    <location>
        <begin position="1018"/>
        <end position="1038"/>
    </location>
</feature>
<feature type="coiled-coil region" evidence="1">
    <location>
        <begin position="1561"/>
        <end position="1588"/>
    </location>
</feature>
<feature type="compositionally biased region" description="Basic and acidic residues" evidence="2">
    <location>
        <begin position="1077"/>
        <end position="1086"/>
    </location>
</feature>
<feature type="coiled-coil region" evidence="1">
    <location>
        <begin position="625"/>
        <end position="662"/>
    </location>
</feature>
<feature type="region of interest" description="Disordered" evidence="2">
    <location>
        <begin position="1620"/>
        <end position="1639"/>
    </location>
</feature>
<evidence type="ECO:0000313" key="3">
    <source>
        <dbReference type="EMBL" id="CAI5737557.1"/>
    </source>
</evidence>
<dbReference type="PANTHER" id="PTHR47357:SF1">
    <property type="entry name" value="SPINDLE POLE BODY COMPONENT 110"/>
    <property type="match status" value="1"/>
</dbReference>
<name>A0AAV0UKU9_HYABA</name>
<feature type="compositionally biased region" description="Polar residues" evidence="2">
    <location>
        <begin position="1626"/>
        <end position="1639"/>
    </location>
</feature>
<sequence>MQSAQDVAMNGQSKHTSDDMEDIDQTDVSVCLSPPRRQKHRNSGRFDVRVTPEPSRRRLSTSQSRPLAAGMEESPARYSPSKVKAAVRSFADFLHFLEKEGSQEEDSLMPVIIQRFAELGAVIESQKRHIDRWKGKELDLAIEEAQQNLELIRELGETIHKQELQIAEDKVEKQKLEEKYHLAAQEVESLKKQGTYQIQQLHAEVETLRQAGSGMEAMLKERDVSLETLQNSNDTLRSQLERVERDSSLILQENTTLKQQEVHQADKMNCLEQEMNELREHCKSAVSKYAELEQHVTAWQTKYEEKDRQVQELENALKHSRQDMGQQEGNLEHVMGENRKLQEHMEHMAHEHEKHLAEQHRCLREAETERQRLNQALEQESARFLKLKKEAGEMQAQIEAQAMSAMNQREQQLMGEKSRLEEELRRTLSKVKEENAELRAEIESLKDINQRKSTEIGRLMASSQEADQQKQCHSLDTQRIHQLMEEVAQANDRIESMSNDLAAKDAAHEEAMKAQSADFEHQYNEFVSQVEGQFNTLTHENEQLRAELDETAKQLKVCSDQSLADRREVDKWHSECETLQRQLHGVTREHDALKREYEHQLHEMGSRDKDNAELRAQIEHFLSPGREHTNEVELLQNERARLEDLNRELRKQIEAIRVEADARFNEAQQLHNHSIEQEAAHASTVRVLCEEKEAMNRDMMTLSAQKSALEAEVTMAINEIERWKTSVQLLENSKCDLELQIQEVMRQATEQIESHKHSAAVVTEDGRTQLQTLTAQLVRRDTQMNEGHQQLRHLQETVESLEEKLRAEQYEHESLQMANDDLTVQLESLYNERHELEDRLPCSNVGGQPEAEEGLLQKLERFSHEMDQQVQNEREKAIRLQTRLDAKLESERQRSGDDRVKLKEEIATLQQQLSSHAAELEKQDAQLSQLLREREEQDRALDDMQETIAAHESEKWTLRSATNELEDLKAAHEELKAAHDQMKAKMKAKVAELAGMQEEVGELRYKLDEEKATSQHLFECSRHDRRKHSNESQVNKELRDRVNELKAEVASLQRKLRASEQHADDKLRARVEELETQLKHSQRAPDVDGSIAADGSQTQVKEHKALMKQVKEYKALVKQLEKELEISKQSVAGREQSAMHETLQKEREHRSLQVRYDKLAAESAALTAGSNAKAAEIDHLHQEIDRLEERITQLHEEIRDNMAEMDNARAHLDKSEQLTLKLEGLQDELVAQEIETRQYESELAAKKEEMQQTQKDIDELKRRFQDKLRDKEDEVSLLKQRNAKFQERLKRIAQAKLSSKHTSEVDATARETAMSRVEETYKQAVKREQKLTSQIAKMEDARSALVDRFRREMERLHIEVNVQGTNVDGDSIDDSAFHRGIMEIAARLHSYQDRETYQTALIHRKDKRITELKMRLDEVEKLLRLRDNELKKREEKQQQDKVLHEQMATMNREVSKLKLENKQLRGKALSDPSVNASAKPFEIGEWKDKCAKLKHRVCELQEMNTKLKQGRSAKGDVKALAKEVDKLAGQVLDKDLQIQALRNRETTQFQSSRASTGPRRMKDLLVALQKKEDKIMALNDHLTGLMTENMRLQHSTEQYVVQYGPLCGATTDGVIGNSGIKVPARTNESNWQQPAVRSQ</sequence>
<dbReference type="Proteomes" id="UP001162031">
    <property type="component" value="Unassembled WGS sequence"/>
</dbReference>
<accession>A0AAV0UKU9</accession>
<feature type="coiled-coil region" evidence="1">
    <location>
        <begin position="226"/>
        <end position="330"/>
    </location>
</feature>
<feature type="coiled-coil region" evidence="1">
    <location>
        <begin position="1402"/>
        <end position="1467"/>
    </location>
</feature>
<feature type="coiled-coil region" evidence="1">
    <location>
        <begin position="1170"/>
        <end position="1341"/>
    </location>
</feature>
<comment type="caution">
    <text evidence="3">The sequence shown here is derived from an EMBL/GenBank/DDBJ whole genome shotgun (WGS) entry which is preliminary data.</text>
</comment>
<organism evidence="3 4">
    <name type="scientific">Hyaloperonospora brassicae</name>
    <name type="common">Brassica downy mildew</name>
    <name type="synonym">Peronospora brassicae</name>
    <dbReference type="NCBI Taxonomy" id="162125"/>
    <lineage>
        <taxon>Eukaryota</taxon>
        <taxon>Sar</taxon>
        <taxon>Stramenopiles</taxon>
        <taxon>Oomycota</taxon>
        <taxon>Peronosporomycetes</taxon>
        <taxon>Peronosporales</taxon>
        <taxon>Peronosporaceae</taxon>
        <taxon>Hyaloperonospora</taxon>
    </lineage>
</organism>
<keyword evidence="4" id="KW-1185">Reference proteome</keyword>
<gene>
    <name evidence="3" type="ORF">HBR001_LOCUS7196</name>
</gene>
<dbReference type="GO" id="GO:0005856">
    <property type="term" value="C:cytoskeleton"/>
    <property type="evidence" value="ECO:0007669"/>
    <property type="project" value="TreeGrafter"/>
</dbReference>
<dbReference type="PANTHER" id="PTHR47357">
    <property type="entry name" value="COP1-INTERACTIVE PROTEIN 1"/>
    <property type="match status" value="1"/>
</dbReference>
<feature type="coiled-coil region" evidence="1">
    <location>
        <begin position="480"/>
        <end position="596"/>
    </location>
</feature>
<dbReference type="Gene3D" id="1.10.287.1490">
    <property type="match status" value="2"/>
</dbReference>
<feature type="compositionally biased region" description="Basic and acidic residues" evidence="2">
    <location>
        <begin position="44"/>
        <end position="56"/>
    </location>
</feature>
<evidence type="ECO:0000256" key="2">
    <source>
        <dbReference type="SAM" id="MobiDB-lite"/>
    </source>
</evidence>
<dbReference type="GO" id="GO:0005200">
    <property type="term" value="F:structural constituent of cytoskeleton"/>
    <property type="evidence" value="ECO:0007669"/>
    <property type="project" value="TreeGrafter"/>
</dbReference>